<feature type="chain" id="PRO_5017453255" evidence="2">
    <location>
        <begin position="25"/>
        <end position="172"/>
    </location>
</feature>
<feature type="signal peptide" evidence="2">
    <location>
        <begin position="1"/>
        <end position="24"/>
    </location>
</feature>
<dbReference type="AlphaFoldDB" id="A0A397I2T3"/>
<keyword evidence="2" id="KW-0732">Signal</keyword>
<keyword evidence="1" id="KW-0472">Membrane</keyword>
<dbReference type="EMBL" id="PQFF01000253">
    <property type="protein sequence ID" value="RHZ69949.1"/>
    <property type="molecule type" value="Genomic_DNA"/>
</dbReference>
<organism evidence="3 4">
    <name type="scientific">Diversispora epigaea</name>
    <dbReference type="NCBI Taxonomy" id="1348612"/>
    <lineage>
        <taxon>Eukaryota</taxon>
        <taxon>Fungi</taxon>
        <taxon>Fungi incertae sedis</taxon>
        <taxon>Mucoromycota</taxon>
        <taxon>Glomeromycotina</taxon>
        <taxon>Glomeromycetes</taxon>
        <taxon>Diversisporales</taxon>
        <taxon>Diversisporaceae</taxon>
        <taxon>Diversispora</taxon>
    </lineage>
</organism>
<sequence>MARINFNNFLISIIILLQITLVYTMPISTKKGDISENHELNNNINNIDNFKLIEKSSINSQSSHNPPIKKSLVKRYRRTWSFFYYEDGHQKCGNYCIITFSILGSVLLSIILCGFVACYRIKKTSGVRRSETGLSDTSLTSIFTNMAKDKKEKRVRSDSMSEVLRIKETDTK</sequence>
<dbReference type="OrthoDB" id="10447505at2759"/>
<accession>A0A397I2T3</accession>
<reference evidence="3 4" key="1">
    <citation type="submission" date="2018-08" db="EMBL/GenBank/DDBJ databases">
        <title>Genome and evolution of the arbuscular mycorrhizal fungus Diversispora epigaea (formerly Glomus versiforme) and its bacterial endosymbionts.</title>
        <authorList>
            <person name="Sun X."/>
            <person name="Fei Z."/>
            <person name="Harrison M."/>
        </authorList>
    </citation>
    <scope>NUCLEOTIDE SEQUENCE [LARGE SCALE GENOMIC DNA]</scope>
    <source>
        <strain evidence="3 4">IT104</strain>
    </source>
</reference>
<evidence type="ECO:0000256" key="2">
    <source>
        <dbReference type="SAM" id="SignalP"/>
    </source>
</evidence>
<keyword evidence="1" id="KW-0812">Transmembrane</keyword>
<evidence type="ECO:0000313" key="3">
    <source>
        <dbReference type="EMBL" id="RHZ69949.1"/>
    </source>
</evidence>
<keyword evidence="4" id="KW-1185">Reference proteome</keyword>
<proteinExistence type="predicted"/>
<comment type="caution">
    <text evidence="3">The sequence shown here is derived from an EMBL/GenBank/DDBJ whole genome shotgun (WGS) entry which is preliminary data.</text>
</comment>
<name>A0A397I2T3_9GLOM</name>
<feature type="transmembrane region" description="Helical" evidence="1">
    <location>
        <begin position="97"/>
        <end position="119"/>
    </location>
</feature>
<dbReference type="Proteomes" id="UP000266861">
    <property type="component" value="Unassembled WGS sequence"/>
</dbReference>
<keyword evidence="1" id="KW-1133">Transmembrane helix</keyword>
<evidence type="ECO:0000256" key="1">
    <source>
        <dbReference type="SAM" id="Phobius"/>
    </source>
</evidence>
<evidence type="ECO:0000313" key="4">
    <source>
        <dbReference type="Proteomes" id="UP000266861"/>
    </source>
</evidence>
<gene>
    <name evidence="3" type="ORF">Glove_276g44</name>
</gene>
<protein>
    <submittedName>
        <fullName evidence="3">Uncharacterized protein</fullName>
    </submittedName>
</protein>